<dbReference type="AlphaFoldDB" id="A0A8J3DJR7"/>
<evidence type="ECO:0000256" key="5">
    <source>
        <dbReference type="ARBA" id="ARBA00023136"/>
    </source>
</evidence>
<dbReference type="PANTHER" id="PTHR42723:SF1">
    <property type="entry name" value="CHLOROPHYLL SYNTHASE, CHLOROPLASTIC"/>
    <property type="match status" value="1"/>
</dbReference>
<keyword evidence="8" id="KW-1185">Reference proteome</keyword>
<dbReference type="Pfam" id="PF01040">
    <property type="entry name" value="UbiA"/>
    <property type="match status" value="1"/>
</dbReference>
<evidence type="ECO:0008006" key="9">
    <source>
        <dbReference type="Google" id="ProtNLM"/>
    </source>
</evidence>
<dbReference type="PANTHER" id="PTHR42723">
    <property type="entry name" value="CHLOROPHYLL SYNTHASE"/>
    <property type="match status" value="1"/>
</dbReference>
<evidence type="ECO:0000256" key="2">
    <source>
        <dbReference type="ARBA" id="ARBA00022475"/>
    </source>
</evidence>
<reference evidence="7" key="2">
    <citation type="submission" date="2020-09" db="EMBL/GenBank/DDBJ databases">
        <authorList>
            <person name="Sun Q."/>
            <person name="Kim S."/>
        </authorList>
    </citation>
    <scope>NUCLEOTIDE SEQUENCE</scope>
    <source>
        <strain evidence="7">KCTC 12870</strain>
    </source>
</reference>
<gene>
    <name evidence="7" type="ORF">GCM10007047_31110</name>
</gene>
<dbReference type="RefSeq" id="WP_189516934.1">
    <property type="nucleotide sequence ID" value="NZ_BMXG01000026.1"/>
</dbReference>
<feature type="transmembrane region" description="Helical" evidence="6">
    <location>
        <begin position="250"/>
        <end position="281"/>
    </location>
</feature>
<dbReference type="GO" id="GO:0016020">
    <property type="term" value="C:membrane"/>
    <property type="evidence" value="ECO:0007669"/>
    <property type="project" value="UniProtKB-SubCell"/>
</dbReference>
<organism evidence="7 8">
    <name type="scientific">Cerasicoccus arenae</name>
    <dbReference type="NCBI Taxonomy" id="424488"/>
    <lineage>
        <taxon>Bacteria</taxon>
        <taxon>Pseudomonadati</taxon>
        <taxon>Verrucomicrobiota</taxon>
        <taxon>Opitutia</taxon>
        <taxon>Puniceicoccales</taxon>
        <taxon>Cerasicoccaceae</taxon>
        <taxon>Cerasicoccus</taxon>
    </lineage>
</organism>
<feature type="transmembrane region" description="Helical" evidence="6">
    <location>
        <begin position="197"/>
        <end position="230"/>
    </location>
</feature>
<evidence type="ECO:0000256" key="4">
    <source>
        <dbReference type="ARBA" id="ARBA00022989"/>
    </source>
</evidence>
<dbReference type="GO" id="GO:0016765">
    <property type="term" value="F:transferase activity, transferring alkyl or aryl (other than methyl) groups"/>
    <property type="evidence" value="ECO:0007669"/>
    <property type="project" value="InterPro"/>
</dbReference>
<feature type="transmembrane region" description="Helical" evidence="6">
    <location>
        <begin position="91"/>
        <end position="118"/>
    </location>
</feature>
<evidence type="ECO:0000256" key="3">
    <source>
        <dbReference type="ARBA" id="ARBA00022692"/>
    </source>
</evidence>
<dbReference type="InterPro" id="IPR044878">
    <property type="entry name" value="UbiA_sf"/>
</dbReference>
<accession>A0A8J3DJR7</accession>
<dbReference type="Gene3D" id="1.10.357.140">
    <property type="entry name" value="UbiA prenyltransferase"/>
    <property type="match status" value="1"/>
</dbReference>
<comment type="caution">
    <text evidence="7">The sequence shown here is derived from an EMBL/GenBank/DDBJ whole genome shotgun (WGS) entry which is preliminary data.</text>
</comment>
<evidence type="ECO:0000256" key="1">
    <source>
        <dbReference type="ARBA" id="ARBA00004141"/>
    </source>
</evidence>
<comment type="subcellular location">
    <subcellularLocation>
        <location evidence="1">Membrane</location>
        <topology evidence="1">Multi-pass membrane protein</topology>
    </subcellularLocation>
</comment>
<name>A0A8J3DJR7_9BACT</name>
<keyword evidence="5 6" id="KW-0472">Membrane</keyword>
<keyword evidence="2" id="KW-1003">Cell membrane</keyword>
<proteinExistence type="predicted"/>
<keyword evidence="4 6" id="KW-1133">Transmembrane helix</keyword>
<reference evidence="7" key="1">
    <citation type="journal article" date="2014" name="Int. J. Syst. Evol. Microbiol.">
        <title>Complete genome sequence of Corynebacterium casei LMG S-19264T (=DSM 44701T), isolated from a smear-ripened cheese.</title>
        <authorList>
            <consortium name="US DOE Joint Genome Institute (JGI-PGF)"/>
            <person name="Walter F."/>
            <person name="Albersmeier A."/>
            <person name="Kalinowski J."/>
            <person name="Ruckert C."/>
        </authorList>
    </citation>
    <scope>NUCLEOTIDE SEQUENCE</scope>
    <source>
        <strain evidence="7">KCTC 12870</strain>
    </source>
</reference>
<dbReference type="EMBL" id="BMXG01000026">
    <property type="protein sequence ID" value="GHC11609.1"/>
    <property type="molecule type" value="Genomic_DNA"/>
</dbReference>
<sequence>MLSQPSLQAVLQLCRVSNAPTVWSNVLAAWFLSGGTFEPALGLMLLGATALYFGGTTLNDAADADFDRQYRPERPIPSGVFSRGQVTALGLGWMLLGSVLTLLAGGGWILLVILIACVLSYDLVHKRTTWAALLMGGGRASLFLLAASPHEFAFDTSTVLLAMWGTTHFIYITGLTWRAASESGPIEHKFPRLQSLLLATPLGTTLLGFLLAAGGLVSLIFGVGLAVWTIPAWPMRVGGGEGAMPPYKSIPRLLAGIVLIDGIALCWISPVIALGVVAILFPFALAMQKRIAAT</sequence>
<protein>
    <recommendedName>
        <fullName evidence="9">4-hydroxybenzoate polyprenyltransferase</fullName>
    </recommendedName>
</protein>
<evidence type="ECO:0000256" key="6">
    <source>
        <dbReference type="SAM" id="Phobius"/>
    </source>
</evidence>
<dbReference type="InterPro" id="IPR050475">
    <property type="entry name" value="Prenyltransferase_related"/>
</dbReference>
<dbReference type="Proteomes" id="UP000642829">
    <property type="component" value="Unassembled WGS sequence"/>
</dbReference>
<dbReference type="InterPro" id="IPR000537">
    <property type="entry name" value="UbiA_prenyltransferase"/>
</dbReference>
<evidence type="ECO:0000313" key="7">
    <source>
        <dbReference type="EMBL" id="GHC11609.1"/>
    </source>
</evidence>
<evidence type="ECO:0000313" key="8">
    <source>
        <dbReference type="Proteomes" id="UP000642829"/>
    </source>
</evidence>
<keyword evidence="3 6" id="KW-0812">Transmembrane</keyword>